<protein>
    <submittedName>
        <fullName evidence="1">N-acetyltransferase</fullName>
    </submittedName>
</protein>
<proteinExistence type="predicted"/>
<evidence type="ECO:0000313" key="2">
    <source>
        <dbReference type="Proteomes" id="UP000242087"/>
    </source>
</evidence>
<organism evidence="1 2">
    <name type="scientific">Pseudidiomarina aestuarii</name>
    <dbReference type="NCBI Taxonomy" id="624146"/>
    <lineage>
        <taxon>Bacteria</taxon>
        <taxon>Pseudomonadati</taxon>
        <taxon>Pseudomonadota</taxon>
        <taxon>Gammaproteobacteria</taxon>
        <taxon>Alteromonadales</taxon>
        <taxon>Idiomarinaceae</taxon>
        <taxon>Pseudidiomarina</taxon>
    </lineage>
</organism>
<dbReference type="GO" id="GO:0016740">
    <property type="term" value="F:transferase activity"/>
    <property type="evidence" value="ECO:0007669"/>
    <property type="project" value="UniProtKB-KW"/>
</dbReference>
<keyword evidence="1" id="KW-0808">Transferase</keyword>
<comment type="caution">
    <text evidence="1">The sequence shown here is derived from an EMBL/GenBank/DDBJ whole genome shotgun (WGS) entry which is preliminary data.</text>
</comment>
<dbReference type="EMBL" id="PYVF01000044">
    <property type="protein sequence ID" value="PTB88645.1"/>
    <property type="molecule type" value="Genomic_DNA"/>
</dbReference>
<dbReference type="Gene3D" id="2.20.70.110">
    <property type="match status" value="1"/>
</dbReference>
<name>A0A2T4D494_9GAMM</name>
<gene>
    <name evidence="1" type="ORF">C9927_03590</name>
</gene>
<dbReference type="AlphaFoldDB" id="A0A2T4D494"/>
<evidence type="ECO:0000313" key="1">
    <source>
        <dbReference type="EMBL" id="PTB88645.1"/>
    </source>
</evidence>
<dbReference type="Proteomes" id="UP000242087">
    <property type="component" value="Unassembled WGS sequence"/>
</dbReference>
<feature type="non-terminal residue" evidence="1">
    <location>
        <position position="1"/>
    </location>
</feature>
<accession>A0A2T4D494</accession>
<sequence length="40" mass="4207">SEFGEQLTLPVSGEGEAVCEHTGTRYILNGNQLTKLVAGS</sequence>
<reference evidence="1 2" key="1">
    <citation type="submission" date="2018-03" db="EMBL/GenBank/DDBJ databases">
        <title>Cross-interface Injection: A General Nanoliter Liquid Handling Method Applied to Single Cells Genome Amplification Automated Nanoliter Liquid Handling Applied to Single Cell Multiple Displacement Amplification.</title>
        <authorList>
            <person name="Yun J."/>
            <person name="Xu P."/>
            <person name="Xu J."/>
            <person name="Dai X."/>
            <person name="Wang Y."/>
            <person name="Zheng X."/>
            <person name="Cao C."/>
            <person name="Yi Q."/>
            <person name="Zhu Y."/>
            <person name="Wang L."/>
            <person name="Dong Z."/>
            <person name="Huang Y."/>
            <person name="Huang L."/>
            <person name="Du W."/>
        </authorList>
    </citation>
    <scope>NUCLEOTIDE SEQUENCE [LARGE SCALE GENOMIC DNA]</scope>
    <source>
        <strain evidence="1 2">A12-4</strain>
    </source>
</reference>